<accession>A0A381Y564</accession>
<protein>
    <recommendedName>
        <fullName evidence="2">Phosphoglycerate mutase</fullName>
    </recommendedName>
</protein>
<dbReference type="InterPro" id="IPR013078">
    <property type="entry name" value="His_Pase_superF_clade-1"/>
</dbReference>
<proteinExistence type="predicted"/>
<dbReference type="AlphaFoldDB" id="A0A381Y564"/>
<dbReference type="EMBL" id="UINC01017297">
    <property type="protein sequence ID" value="SVA71527.1"/>
    <property type="molecule type" value="Genomic_DNA"/>
</dbReference>
<evidence type="ECO:0000313" key="1">
    <source>
        <dbReference type="EMBL" id="SVA71527.1"/>
    </source>
</evidence>
<evidence type="ECO:0008006" key="2">
    <source>
        <dbReference type="Google" id="ProtNLM"/>
    </source>
</evidence>
<dbReference type="Pfam" id="PF00300">
    <property type="entry name" value="His_Phos_1"/>
    <property type="match status" value="1"/>
</dbReference>
<reference evidence="1" key="1">
    <citation type="submission" date="2018-05" db="EMBL/GenBank/DDBJ databases">
        <authorList>
            <person name="Lanie J.A."/>
            <person name="Ng W.-L."/>
            <person name="Kazmierczak K.M."/>
            <person name="Andrzejewski T.M."/>
            <person name="Davidsen T.M."/>
            <person name="Wayne K.J."/>
            <person name="Tettelin H."/>
            <person name="Glass J.I."/>
            <person name="Rusch D."/>
            <person name="Podicherti R."/>
            <person name="Tsui H.-C.T."/>
            <person name="Winkler M.E."/>
        </authorList>
    </citation>
    <scope>NUCLEOTIDE SEQUENCE</scope>
</reference>
<name>A0A381Y564_9ZZZZ</name>
<dbReference type="InterPro" id="IPR029033">
    <property type="entry name" value="His_PPase_superfam"/>
</dbReference>
<dbReference type="CDD" id="cd07067">
    <property type="entry name" value="HP_PGM_like"/>
    <property type="match status" value="1"/>
</dbReference>
<organism evidence="1">
    <name type="scientific">marine metagenome</name>
    <dbReference type="NCBI Taxonomy" id="408172"/>
    <lineage>
        <taxon>unclassified sequences</taxon>
        <taxon>metagenomes</taxon>
        <taxon>ecological metagenomes</taxon>
    </lineage>
</organism>
<dbReference type="SUPFAM" id="SSF53254">
    <property type="entry name" value="Phosphoglycerate mutase-like"/>
    <property type="match status" value="1"/>
</dbReference>
<dbReference type="Gene3D" id="3.40.50.1240">
    <property type="entry name" value="Phosphoglycerate mutase-like"/>
    <property type="match status" value="1"/>
</dbReference>
<gene>
    <name evidence="1" type="ORF">METZ01_LOCUS124381</name>
</gene>
<sequence length="169" mass="19855">MIRNTFYIIIFCSSLFSYSQNTNEVCTSIYLIRHAEKVRDNSGDKNPHLNPDGILRADKWRDVLKHIKFDMIYSTNLYRTLETANPISEYNQLDIQTYPPSKDYYNQFLESNKGKTILVVGHSNTTPDFVNSLIEKNFYKDIDDNNNGNLYYIQKCDNNEPTHVLFYIN</sequence>